<reference evidence="1 2" key="1">
    <citation type="submission" date="2011-06" db="EMBL/GenBank/DDBJ databases">
        <title>Genomic sequence of Methylobacter tundripaludum SV96.</title>
        <authorList>
            <consortium name="US DOE Joint Genome Institute"/>
            <person name="Lucas S."/>
            <person name="Han J."/>
            <person name="Lapidus A."/>
            <person name="Cheng J.-F."/>
            <person name="Goodwin L."/>
            <person name="Pitluck S."/>
            <person name="Held B."/>
            <person name="Detter J.C."/>
            <person name="Han C."/>
            <person name="Tapia R."/>
            <person name="Land M."/>
            <person name="Hauser L."/>
            <person name="Kyrpides N."/>
            <person name="Ivanova N."/>
            <person name="Ovchinnikova G."/>
            <person name="Pagani I."/>
            <person name="Klotz M.G."/>
            <person name="Dispirito A.A."/>
            <person name="Murrell J.C."/>
            <person name="Dunfield P."/>
            <person name="Kalyuzhnaya M.G."/>
            <person name="Svenning M."/>
            <person name="Trotsenko Y.A."/>
            <person name="Stein L.Y."/>
            <person name="Woyke T."/>
        </authorList>
    </citation>
    <scope>NUCLEOTIDE SEQUENCE [LARGE SCALE GENOMIC DNA]</scope>
    <source>
        <strain evidence="2">ATCC BAA-1195 / DSM 17260 / SV96</strain>
    </source>
</reference>
<dbReference type="AlphaFoldDB" id="G3J179"/>
<proteinExistence type="predicted"/>
<name>G3J179_METTV</name>
<gene>
    <name evidence="1" type="ORF">Mettu_4104</name>
</gene>
<sequence>MQVQLEAFFAANRLRNGISLSTLDTRRIAITEKSNVAFSIY</sequence>
<dbReference type="EMBL" id="JH109153">
    <property type="protein sequence ID" value="EGW20951.1"/>
    <property type="molecule type" value="Genomic_DNA"/>
</dbReference>
<keyword evidence="2" id="KW-1185">Reference proteome</keyword>
<evidence type="ECO:0000313" key="2">
    <source>
        <dbReference type="Proteomes" id="UP000004664"/>
    </source>
</evidence>
<accession>G3J179</accession>
<organism evidence="1 2">
    <name type="scientific">Methylobacter tundripaludum (strain ATCC BAA-1195 / DSM 17260 / SV96)</name>
    <dbReference type="NCBI Taxonomy" id="697282"/>
    <lineage>
        <taxon>Bacteria</taxon>
        <taxon>Pseudomonadati</taxon>
        <taxon>Pseudomonadota</taxon>
        <taxon>Gammaproteobacteria</taxon>
        <taxon>Methylococcales</taxon>
        <taxon>Methylococcaceae</taxon>
        <taxon>Methylobacter</taxon>
    </lineage>
</organism>
<evidence type="ECO:0000313" key="1">
    <source>
        <dbReference type="EMBL" id="EGW20951.1"/>
    </source>
</evidence>
<protein>
    <submittedName>
        <fullName evidence="1">Uncharacterized protein</fullName>
    </submittedName>
</protein>
<dbReference type="HOGENOM" id="CLU_3272716_0_0_6"/>
<dbReference type="Proteomes" id="UP000004664">
    <property type="component" value="Unassembled WGS sequence"/>
</dbReference>